<dbReference type="FunFam" id="3.40.390.10:FF:000009">
    <property type="entry name" value="Oligopeptidase A"/>
    <property type="match status" value="1"/>
</dbReference>
<accession>A0AAE3UIE2</accession>
<comment type="caution">
    <text evidence="9">The sequence shown here is derived from an EMBL/GenBank/DDBJ whole genome shotgun (WGS) entry which is preliminary data.</text>
</comment>
<keyword evidence="4 7" id="KW-0378">Hydrolase</keyword>
<dbReference type="InterPro" id="IPR001567">
    <property type="entry name" value="Pept_M3A_M3B_dom"/>
</dbReference>
<organism evidence="9 10">
    <name type="scientific">Xanthocytophaga agilis</name>
    <dbReference type="NCBI Taxonomy" id="3048010"/>
    <lineage>
        <taxon>Bacteria</taxon>
        <taxon>Pseudomonadati</taxon>
        <taxon>Bacteroidota</taxon>
        <taxon>Cytophagia</taxon>
        <taxon>Cytophagales</taxon>
        <taxon>Rhodocytophagaceae</taxon>
        <taxon>Xanthocytophaga</taxon>
    </lineage>
</organism>
<keyword evidence="6 7" id="KW-0482">Metalloprotease</keyword>
<keyword evidence="3 7" id="KW-0479">Metal-binding</keyword>
<dbReference type="Gene3D" id="1.10.1370.10">
    <property type="entry name" value="Neurolysin, domain 3"/>
    <property type="match status" value="1"/>
</dbReference>
<comment type="cofactor">
    <cofactor evidence="7">
        <name>Zn(2+)</name>
        <dbReference type="ChEBI" id="CHEBI:29105"/>
    </cofactor>
    <text evidence="7">Binds 1 zinc ion.</text>
</comment>
<dbReference type="InterPro" id="IPR024079">
    <property type="entry name" value="MetalloPept_cat_dom_sf"/>
</dbReference>
<dbReference type="Gene3D" id="3.40.390.10">
    <property type="entry name" value="Collagenase (Catalytic Domain)"/>
    <property type="match status" value="1"/>
</dbReference>
<keyword evidence="2 7" id="KW-0645">Protease</keyword>
<evidence type="ECO:0000256" key="3">
    <source>
        <dbReference type="ARBA" id="ARBA00022723"/>
    </source>
</evidence>
<dbReference type="Gene3D" id="1.10.1370.40">
    <property type="match status" value="1"/>
</dbReference>
<keyword evidence="10" id="KW-1185">Reference proteome</keyword>
<dbReference type="RefSeq" id="WP_314519433.1">
    <property type="nucleotide sequence ID" value="NZ_JASJOU010000023.1"/>
</dbReference>
<evidence type="ECO:0000259" key="8">
    <source>
        <dbReference type="Pfam" id="PF01432"/>
    </source>
</evidence>
<dbReference type="GO" id="GO:0006508">
    <property type="term" value="P:proteolysis"/>
    <property type="evidence" value="ECO:0007669"/>
    <property type="project" value="UniProtKB-KW"/>
</dbReference>
<dbReference type="AlphaFoldDB" id="A0AAE3UIE2"/>
<evidence type="ECO:0000256" key="6">
    <source>
        <dbReference type="ARBA" id="ARBA00023049"/>
    </source>
</evidence>
<dbReference type="PANTHER" id="PTHR43660:SF1">
    <property type="entry name" value="DIPEPTIDYL CARBOXYPEPTIDASE"/>
    <property type="match status" value="1"/>
</dbReference>
<dbReference type="GO" id="GO:0004180">
    <property type="term" value="F:carboxypeptidase activity"/>
    <property type="evidence" value="ECO:0007669"/>
    <property type="project" value="TreeGrafter"/>
</dbReference>
<dbReference type="SUPFAM" id="SSF55486">
    <property type="entry name" value="Metalloproteases ('zincins'), catalytic domain"/>
    <property type="match status" value="1"/>
</dbReference>
<evidence type="ECO:0000256" key="4">
    <source>
        <dbReference type="ARBA" id="ARBA00022801"/>
    </source>
</evidence>
<dbReference type="InterPro" id="IPR034005">
    <property type="entry name" value="M3A_DCP"/>
</dbReference>
<feature type="domain" description="Peptidase M3A/M3B catalytic" evidence="8">
    <location>
        <begin position="237"/>
        <end position="685"/>
    </location>
</feature>
<keyword evidence="5 7" id="KW-0862">Zinc</keyword>
<dbReference type="PANTHER" id="PTHR43660">
    <property type="entry name" value="DIPEPTIDYL CARBOXYPEPTIDASE"/>
    <property type="match status" value="1"/>
</dbReference>
<evidence type="ECO:0000313" key="9">
    <source>
        <dbReference type="EMBL" id="MDJ1506475.1"/>
    </source>
</evidence>
<dbReference type="EC" id="3.4.24.-" evidence="9"/>
<dbReference type="GO" id="GO:0046872">
    <property type="term" value="F:metal ion binding"/>
    <property type="evidence" value="ECO:0007669"/>
    <property type="project" value="UniProtKB-UniRule"/>
</dbReference>
<dbReference type="InterPro" id="IPR045090">
    <property type="entry name" value="Pept_M3A_M3B"/>
</dbReference>
<dbReference type="CDD" id="cd06456">
    <property type="entry name" value="M3A_DCP"/>
    <property type="match status" value="1"/>
</dbReference>
<sequence length="689" mass="78566">MTDIKNTQLETTQNPLLESFQTPHETFPFDRIKNEHYLPALKEAIEAGKKEIDAIVNNPEAPTFENTIAALDQSGSLVDRVSAILFNLNSAETSPELQKIVKDASPLLSEYGNDIRLNAVLFDRIKTVYDQRNELNLSVEGKTLLDKTYKGFARNGANLNEDDKARLREIDVKISELSLTFGEHVLNETNAFLLEVDNEEDLAGLPEFVREAAKMAAKEKGKSGWAFTLQAPSYMPFMAYGENRELRRKLAMAYNSRAFLGNENDNREIVKNIVALRHKRAQLLGYESHAHFVLEERMAGAPKKVIHFLDELLEYAKPVAEQQMQELTQYAKTQGFAEERLQRWDYAFYSEKLKKEKYAIDDEILKPYFKLENVIDGVFKVANKLFGLNFKENKQIPVYHPEVTAYDVTDDNGNFVSVFYADYFPREGKRNGAWMTSYRDQRILNGKDIRPHVSIVCNFTKPTETKPSLLTFGEVTTLFHEFGHALHGMLSKCAYGSTSGTNVYWDFVELPSQIMENWCYEKEALDLFARHYETNEPIPQELIEKIIASANFMEGYGTLRQLSFGMLDMAYHGNAQPISDVAEFERQAILQTSLFPETEGINTSVAFSHIFAGGYSAGYYSYKWAEVLDADAFEYFKEKGIFNRQVADAFRENILSKGGSEAPMDLYKRFRGQEPSPKALLKRSGLLVN</sequence>
<gene>
    <name evidence="9" type="ORF">QNI22_37845</name>
</gene>
<dbReference type="InterPro" id="IPR024077">
    <property type="entry name" value="Neurolysin/TOP_dom2"/>
</dbReference>
<protein>
    <submittedName>
        <fullName evidence="9">M3 family metallopeptidase</fullName>
        <ecNumber evidence="9">3.4.24.-</ecNumber>
    </submittedName>
</protein>
<proteinExistence type="inferred from homology"/>
<name>A0AAE3UIE2_9BACT</name>
<evidence type="ECO:0000256" key="1">
    <source>
        <dbReference type="ARBA" id="ARBA00006040"/>
    </source>
</evidence>
<comment type="similarity">
    <text evidence="1 7">Belongs to the peptidase M3 family.</text>
</comment>
<evidence type="ECO:0000313" key="10">
    <source>
        <dbReference type="Proteomes" id="UP001232063"/>
    </source>
</evidence>
<reference evidence="9" key="1">
    <citation type="submission" date="2023-05" db="EMBL/GenBank/DDBJ databases">
        <authorList>
            <person name="Zhang X."/>
        </authorList>
    </citation>
    <scope>NUCLEOTIDE SEQUENCE</scope>
    <source>
        <strain evidence="9">BD1B2-1</strain>
    </source>
</reference>
<evidence type="ECO:0000256" key="5">
    <source>
        <dbReference type="ARBA" id="ARBA00022833"/>
    </source>
</evidence>
<dbReference type="GO" id="GO:0004222">
    <property type="term" value="F:metalloendopeptidase activity"/>
    <property type="evidence" value="ECO:0007669"/>
    <property type="project" value="InterPro"/>
</dbReference>
<dbReference type="GO" id="GO:0005829">
    <property type="term" value="C:cytosol"/>
    <property type="evidence" value="ECO:0007669"/>
    <property type="project" value="TreeGrafter"/>
</dbReference>
<dbReference type="Proteomes" id="UP001232063">
    <property type="component" value="Unassembled WGS sequence"/>
</dbReference>
<dbReference type="EMBL" id="JASJOU010000023">
    <property type="protein sequence ID" value="MDJ1506475.1"/>
    <property type="molecule type" value="Genomic_DNA"/>
</dbReference>
<evidence type="ECO:0000256" key="7">
    <source>
        <dbReference type="RuleBase" id="RU003435"/>
    </source>
</evidence>
<evidence type="ECO:0000256" key="2">
    <source>
        <dbReference type="ARBA" id="ARBA00022670"/>
    </source>
</evidence>
<dbReference type="Pfam" id="PF01432">
    <property type="entry name" value="Peptidase_M3"/>
    <property type="match status" value="1"/>
</dbReference>